<feature type="region of interest" description="Disordered" evidence="2">
    <location>
        <begin position="1"/>
        <end position="25"/>
    </location>
</feature>
<dbReference type="AlphaFoldDB" id="A0A1E7JJW9"/>
<organism evidence="4 5">
    <name type="scientific">Streptomyces abyssalis</name>
    <dbReference type="NCBI Taxonomy" id="933944"/>
    <lineage>
        <taxon>Bacteria</taxon>
        <taxon>Bacillati</taxon>
        <taxon>Actinomycetota</taxon>
        <taxon>Actinomycetes</taxon>
        <taxon>Kitasatosporales</taxon>
        <taxon>Streptomycetaceae</taxon>
        <taxon>Streptomyces</taxon>
    </lineage>
</organism>
<comment type="similarity">
    <text evidence="1">Belongs to the UPF0312 family.</text>
</comment>
<reference evidence="4 5" key="1">
    <citation type="journal article" date="2016" name="Front. Microbiol.">
        <title>Comparative Genomics Analysis of Streptomyces Species Reveals Their Adaptation to the Marine Environment and Their Diversity at the Genomic Level.</title>
        <authorList>
            <person name="Tian X."/>
            <person name="Zhang Z."/>
            <person name="Yang T."/>
            <person name="Chen M."/>
            <person name="Li J."/>
            <person name="Chen F."/>
            <person name="Yang J."/>
            <person name="Li W."/>
            <person name="Zhang B."/>
            <person name="Zhang Z."/>
            <person name="Wu J."/>
            <person name="Zhang C."/>
            <person name="Long L."/>
            <person name="Xiao J."/>
        </authorList>
    </citation>
    <scope>NUCLEOTIDE SEQUENCE [LARGE SCALE GENOMIC DNA]</scope>
    <source>
        <strain evidence="4 5">SCSIO 10390</strain>
    </source>
</reference>
<dbReference type="RefSeq" id="WP_070013804.1">
    <property type="nucleotide sequence ID" value="NZ_LJGS01000044.1"/>
</dbReference>
<dbReference type="PANTHER" id="PTHR34406:SF1">
    <property type="entry name" value="PROTEIN YCEI"/>
    <property type="match status" value="1"/>
</dbReference>
<dbReference type="Pfam" id="PF04264">
    <property type="entry name" value="YceI"/>
    <property type="match status" value="1"/>
</dbReference>
<feature type="domain" description="Lipid/polyisoprenoid-binding YceI-like" evidence="3">
    <location>
        <begin position="29"/>
        <end position="188"/>
    </location>
</feature>
<dbReference type="OrthoDB" id="9811006at2"/>
<dbReference type="SUPFAM" id="SSF101874">
    <property type="entry name" value="YceI-like"/>
    <property type="match status" value="1"/>
</dbReference>
<comment type="caution">
    <text evidence="4">The sequence shown here is derived from an EMBL/GenBank/DDBJ whole genome shotgun (WGS) entry which is preliminary data.</text>
</comment>
<proteinExistence type="inferred from homology"/>
<evidence type="ECO:0000256" key="1">
    <source>
        <dbReference type="ARBA" id="ARBA00008812"/>
    </source>
</evidence>
<dbReference type="InterPro" id="IPR007372">
    <property type="entry name" value="Lipid/polyisoprenoid-bd_YceI"/>
</dbReference>
<gene>
    <name evidence="4" type="ORF">AN215_16960</name>
</gene>
<dbReference type="InterPro" id="IPR036761">
    <property type="entry name" value="TTHA0802/YceI-like_sf"/>
</dbReference>
<dbReference type="SMART" id="SM00867">
    <property type="entry name" value="YceI"/>
    <property type="match status" value="1"/>
</dbReference>
<keyword evidence="5" id="KW-1185">Reference proteome</keyword>
<dbReference type="Gene3D" id="2.40.128.110">
    <property type="entry name" value="Lipid/polyisoprenoid-binding, YceI-like"/>
    <property type="match status" value="1"/>
</dbReference>
<dbReference type="PANTHER" id="PTHR34406">
    <property type="entry name" value="PROTEIN YCEI"/>
    <property type="match status" value="1"/>
</dbReference>
<accession>A0A1E7JJW9</accession>
<dbReference type="EMBL" id="LJGT01000040">
    <property type="protein sequence ID" value="OEU87944.1"/>
    <property type="molecule type" value="Genomic_DNA"/>
</dbReference>
<dbReference type="STRING" id="933944.AN215_16960"/>
<evidence type="ECO:0000259" key="3">
    <source>
        <dbReference type="SMART" id="SM00867"/>
    </source>
</evidence>
<evidence type="ECO:0000256" key="2">
    <source>
        <dbReference type="SAM" id="MobiDB-lite"/>
    </source>
</evidence>
<evidence type="ECO:0000313" key="5">
    <source>
        <dbReference type="Proteomes" id="UP000176087"/>
    </source>
</evidence>
<dbReference type="Proteomes" id="UP000176087">
    <property type="component" value="Unassembled WGS sequence"/>
</dbReference>
<protein>
    <recommendedName>
        <fullName evidence="3">Lipid/polyisoprenoid-binding YceI-like domain-containing protein</fullName>
    </recommendedName>
</protein>
<sequence length="190" mass="19797">MDTEQDRSRTSAPLAEITPPEITPPGLGRYEIDTGSSTIAFTTRHVFGLLPVRGTFAVRAGTVDVAEPLAASAVHVEIAAASFDTGNRARDAAVRSARFLDAGRHPVMTFDAGAEAVAGTAGGVRLTGTLTALGVSRTVGLEVGECTVTPRDFTLRATARVDRKEFGVTASPGMAGRHLGISLHIRCVKA</sequence>
<evidence type="ECO:0000313" key="4">
    <source>
        <dbReference type="EMBL" id="OEU87944.1"/>
    </source>
</evidence>
<name>A0A1E7JJW9_9ACTN</name>